<gene>
    <name evidence="3" type="ORF">RD110_25440</name>
</gene>
<dbReference type="InterPro" id="IPR011006">
    <property type="entry name" value="CheY-like_superfamily"/>
</dbReference>
<evidence type="ECO:0000259" key="2">
    <source>
        <dbReference type="PROSITE" id="PS50110"/>
    </source>
</evidence>
<dbReference type="PROSITE" id="PS50110">
    <property type="entry name" value="RESPONSE_REGULATORY"/>
    <property type="match status" value="1"/>
</dbReference>
<name>A0A1P8K2C2_9BURK</name>
<dbReference type="GO" id="GO:0000160">
    <property type="term" value="P:phosphorelay signal transduction system"/>
    <property type="evidence" value="ECO:0007669"/>
    <property type="project" value="InterPro"/>
</dbReference>
<dbReference type="AlphaFoldDB" id="A0A1P8K2C2"/>
<dbReference type="Gene3D" id="3.40.50.2300">
    <property type="match status" value="1"/>
</dbReference>
<reference evidence="3 4" key="1">
    <citation type="submission" date="2017-01" db="EMBL/GenBank/DDBJ databases">
        <authorList>
            <person name="Mah S.A."/>
            <person name="Swanson W.J."/>
            <person name="Moy G.W."/>
            <person name="Vacquier V.D."/>
        </authorList>
    </citation>
    <scope>NUCLEOTIDE SEQUENCE [LARGE SCALE GENOMIC DNA]</scope>
    <source>
        <strain evidence="3 4">DCY110</strain>
    </source>
</reference>
<dbReference type="InterPro" id="IPR001789">
    <property type="entry name" value="Sig_transdc_resp-reg_receiver"/>
</dbReference>
<dbReference type="Proteomes" id="UP000186609">
    <property type="component" value="Chromosome"/>
</dbReference>
<dbReference type="STRING" id="1842727.RD110_25440"/>
<organism evidence="3 4">
    <name type="scientific">Rhodoferax koreensis</name>
    <dbReference type="NCBI Taxonomy" id="1842727"/>
    <lineage>
        <taxon>Bacteria</taxon>
        <taxon>Pseudomonadati</taxon>
        <taxon>Pseudomonadota</taxon>
        <taxon>Betaproteobacteria</taxon>
        <taxon>Burkholderiales</taxon>
        <taxon>Comamonadaceae</taxon>
        <taxon>Rhodoferax</taxon>
    </lineage>
</organism>
<dbReference type="SUPFAM" id="SSF52172">
    <property type="entry name" value="CheY-like"/>
    <property type="match status" value="1"/>
</dbReference>
<keyword evidence="4" id="KW-1185">Reference proteome</keyword>
<feature type="domain" description="Response regulatory" evidence="2">
    <location>
        <begin position="1"/>
        <end position="108"/>
    </location>
</feature>
<accession>A0A1P8K2C2</accession>
<dbReference type="Pfam" id="PF00072">
    <property type="entry name" value="Response_reg"/>
    <property type="match status" value="1"/>
</dbReference>
<dbReference type="KEGG" id="rhy:RD110_25440"/>
<keyword evidence="1" id="KW-0597">Phosphoprotein</keyword>
<evidence type="ECO:0000256" key="1">
    <source>
        <dbReference type="PROSITE-ProRule" id="PRU00169"/>
    </source>
</evidence>
<feature type="modified residue" description="4-aspartylphosphate" evidence="1">
    <location>
        <position position="42"/>
    </location>
</feature>
<evidence type="ECO:0000313" key="3">
    <source>
        <dbReference type="EMBL" id="APW40136.1"/>
    </source>
</evidence>
<evidence type="ECO:0000313" key="4">
    <source>
        <dbReference type="Proteomes" id="UP000186609"/>
    </source>
</evidence>
<sequence length="310" mass="34445">MALKYFERLVSPIAPVLTALSVEEGQAILRERGDEIAVLISDQRMPTAYGNELLRYARDHHPSMVRMLTTAYSELGEAIEAINTGEIYRYITKPWDLENLRADLRNALELSTLRSERDEMLREKLAVQQQQLLASRVSQLATVCAGFVQPDFDAGLHAFLAAASTAECLAPAIDWRTMDHADLMQGETRRNVAIGQALAAWKPRFQQPLDTPAAAAASLAQAMPEQVTLQEGRPVINGRNPFVWPLEGAAGELPQPGQVAWLAWLLAWGRPVRIEKSNESNWTIHLDESPPPALGPDWLARDIEELLQGL</sequence>
<dbReference type="EMBL" id="CP019236">
    <property type="protein sequence ID" value="APW40136.1"/>
    <property type="molecule type" value="Genomic_DNA"/>
</dbReference>
<protein>
    <recommendedName>
        <fullName evidence="2">Response regulatory domain-containing protein</fullName>
    </recommendedName>
</protein>
<proteinExistence type="predicted"/>